<gene>
    <name evidence="3" type="ORF">BGW36DRAFT_357365</name>
</gene>
<feature type="domain" description="Azaphilone pigments biosynthesis cluster protein L N-terminal" evidence="2">
    <location>
        <begin position="2"/>
        <end position="208"/>
    </location>
</feature>
<evidence type="ECO:0000259" key="2">
    <source>
        <dbReference type="Pfam" id="PF17111"/>
    </source>
</evidence>
<keyword evidence="4" id="KW-1185">Reference proteome</keyword>
<feature type="compositionally biased region" description="Basic and acidic residues" evidence="1">
    <location>
        <begin position="368"/>
        <end position="381"/>
    </location>
</feature>
<accession>A0AAD4Q0E6</accession>
<reference evidence="3" key="1">
    <citation type="submission" date="2021-12" db="EMBL/GenBank/DDBJ databases">
        <title>Convergent genome expansion in fungi linked to evolution of root-endophyte symbiosis.</title>
        <authorList>
            <consortium name="DOE Joint Genome Institute"/>
            <person name="Ke Y.-H."/>
            <person name="Bonito G."/>
            <person name="Liao H.-L."/>
            <person name="Looney B."/>
            <person name="Rojas-Flechas A."/>
            <person name="Nash J."/>
            <person name="Hameed K."/>
            <person name="Schadt C."/>
            <person name="Martin F."/>
            <person name="Crous P.W."/>
            <person name="Miettinen O."/>
            <person name="Magnuson J.K."/>
            <person name="Labbe J."/>
            <person name="Jacobson D."/>
            <person name="Doktycz M.J."/>
            <person name="Veneault-Fourrey C."/>
            <person name="Kuo A."/>
            <person name="Mondo S."/>
            <person name="Calhoun S."/>
            <person name="Riley R."/>
            <person name="Ohm R."/>
            <person name="LaButti K."/>
            <person name="Andreopoulos B."/>
            <person name="Pangilinan J."/>
            <person name="Nolan M."/>
            <person name="Tritt A."/>
            <person name="Clum A."/>
            <person name="Lipzen A."/>
            <person name="Daum C."/>
            <person name="Barry K."/>
            <person name="Grigoriev I.V."/>
            <person name="Vilgalys R."/>
        </authorList>
    </citation>
    <scope>NUCLEOTIDE SEQUENCE</scope>
    <source>
        <strain evidence="3">PMI_201</strain>
    </source>
</reference>
<feature type="region of interest" description="Disordered" evidence="1">
    <location>
        <begin position="368"/>
        <end position="394"/>
    </location>
</feature>
<sequence length="394" mass="44051">MAEAIGVASGLLALATFAFDSSISLYEMVKSFQYHPMQVRDLLEELEALITVLGPLTEIVQSTTQDLTILDLPLKRCGCACKEFQLEITKYLSHSGKNRLSFRDWAKMRYMRDDIDGFRRLLAGYKLTISIALTDANLRKSSVTAEALAAHKDLIETARDDLEALLGKIDEKLDCILGQAVTKSDSDILDLHQIQEERLSTEKCLQLCLHLSQHIAQIPLSSQDSNSSKYLDSNNLSETITKESLAVTAARLEKHMQDIIDRLLISSKKDPGSQDDLADLTRLRDEWETTRQCIDVCLKADNYLKENSTVTKNYGTDDALQFMVSTNGKILHGKKQGFGWRTRQIGGYLNDASLQQLCQDMTSRHLSVAEKEGSLTQDDPKFTTPGQKQAVPAE</sequence>
<protein>
    <recommendedName>
        <fullName evidence="2">Azaphilone pigments biosynthesis cluster protein L N-terminal domain-containing protein</fullName>
    </recommendedName>
</protein>
<evidence type="ECO:0000256" key="1">
    <source>
        <dbReference type="SAM" id="MobiDB-lite"/>
    </source>
</evidence>
<organism evidence="3 4">
    <name type="scientific">Talaromyces proteolyticus</name>
    <dbReference type="NCBI Taxonomy" id="1131652"/>
    <lineage>
        <taxon>Eukaryota</taxon>
        <taxon>Fungi</taxon>
        <taxon>Dikarya</taxon>
        <taxon>Ascomycota</taxon>
        <taxon>Pezizomycotina</taxon>
        <taxon>Eurotiomycetes</taxon>
        <taxon>Eurotiomycetidae</taxon>
        <taxon>Eurotiales</taxon>
        <taxon>Trichocomaceae</taxon>
        <taxon>Talaromyces</taxon>
        <taxon>Talaromyces sect. Bacilispori</taxon>
    </lineage>
</organism>
<dbReference type="EMBL" id="JAJTJA010000004">
    <property type="protein sequence ID" value="KAH8700714.1"/>
    <property type="molecule type" value="Genomic_DNA"/>
</dbReference>
<evidence type="ECO:0000313" key="3">
    <source>
        <dbReference type="EMBL" id="KAH8700714.1"/>
    </source>
</evidence>
<dbReference type="GeneID" id="70244153"/>
<evidence type="ECO:0000313" key="4">
    <source>
        <dbReference type="Proteomes" id="UP001201262"/>
    </source>
</evidence>
<name>A0AAD4Q0E6_9EURO</name>
<dbReference type="InterPro" id="IPR031348">
    <property type="entry name" value="PigL_N"/>
</dbReference>
<proteinExistence type="predicted"/>
<dbReference type="RefSeq" id="XP_046074420.1">
    <property type="nucleotide sequence ID" value="XM_046213866.1"/>
</dbReference>
<comment type="caution">
    <text evidence="3">The sequence shown here is derived from an EMBL/GenBank/DDBJ whole genome shotgun (WGS) entry which is preliminary data.</text>
</comment>
<dbReference type="Proteomes" id="UP001201262">
    <property type="component" value="Unassembled WGS sequence"/>
</dbReference>
<dbReference type="AlphaFoldDB" id="A0AAD4Q0E6"/>
<dbReference type="Pfam" id="PF17111">
    <property type="entry name" value="PigL_N"/>
    <property type="match status" value="1"/>
</dbReference>